<feature type="domain" description="Bacteriophage T5 Orf172 DNA-binding" evidence="3">
    <location>
        <begin position="343"/>
        <end position="426"/>
    </location>
</feature>
<comment type="caution">
    <text evidence="4">The sequence shown here is derived from an EMBL/GenBank/DDBJ whole genome shotgun (WGS) entry which is preliminary data.</text>
</comment>
<proteinExistence type="predicted"/>
<dbReference type="InterPro" id="IPR018306">
    <property type="entry name" value="Phage_T5_Orf172_DNA-bd"/>
</dbReference>
<accession>A0ABW1UMM7</accession>
<gene>
    <name evidence="4" type="ORF">ACFQHW_06450</name>
</gene>
<dbReference type="Pfam" id="PF13455">
    <property type="entry name" value="MUG113"/>
    <property type="match status" value="1"/>
</dbReference>
<sequence>MSLTDLFKVNKLKDEIERLTAENAGLQEKANIVLTAQQMKPAELQDIIDNKTKEIKNLELEFESKRSNENKELDELNEKQSSIKEKIKTLNADIKSLKEKLVDTEDKVNMESNGLYEPRYDFASSLGYKSQLDQVRQDQKQMIRNELAAEIFKSMLLDNSAARGRSMQKKNIKQLLRTFNGECEAAINKITYSNLDRISNRIEKSFDQLNKLNDPNGVRLTPKYLDSKIDELHLAFEYSEKKQEEKEELREQREREREEKRAQKEIQDAQKQIDKELDHYIKAVAELKEKLATLDGTEKEDVQSRIDELQKNIGESEDKKKDLDYRAENATAGYVYIISNIGSFGPDVVKIGVTRRLDPLERIAELSSASVPFKFDVHALIFSYDAYKLETELHNKFADERINKVNARKEYFNVPISKIKDVLKGYEDLTVDFTENPDAAEYRETMVLEKNKIAQQEDIKSVG</sequence>
<dbReference type="InterPro" id="IPR025280">
    <property type="entry name" value="SNIPE"/>
</dbReference>
<evidence type="ECO:0000256" key="1">
    <source>
        <dbReference type="SAM" id="Coils"/>
    </source>
</evidence>
<evidence type="ECO:0000256" key="2">
    <source>
        <dbReference type="SAM" id="MobiDB-lite"/>
    </source>
</evidence>
<evidence type="ECO:0000313" key="4">
    <source>
        <dbReference type="EMBL" id="MFC6315214.1"/>
    </source>
</evidence>
<dbReference type="RefSeq" id="WP_125598113.1">
    <property type="nucleotide sequence ID" value="NZ_JBHSSM010000016.1"/>
</dbReference>
<dbReference type="Pfam" id="PF13250">
    <property type="entry name" value="SNIPE"/>
    <property type="match status" value="1"/>
</dbReference>
<evidence type="ECO:0000313" key="5">
    <source>
        <dbReference type="Proteomes" id="UP001596310"/>
    </source>
</evidence>
<keyword evidence="1" id="KW-0175">Coiled coil</keyword>
<dbReference type="SMART" id="SM00974">
    <property type="entry name" value="T5orf172"/>
    <property type="match status" value="1"/>
</dbReference>
<evidence type="ECO:0000259" key="3">
    <source>
        <dbReference type="SMART" id="SM00974"/>
    </source>
</evidence>
<dbReference type="Proteomes" id="UP001596310">
    <property type="component" value="Unassembled WGS sequence"/>
</dbReference>
<reference evidence="5" key="1">
    <citation type="journal article" date="2019" name="Int. J. Syst. Evol. Microbiol.">
        <title>The Global Catalogue of Microorganisms (GCM) 10K type strain sequencing project: providing services to taxonomists for standard genome sequencing and annotation.</title>
        <authorList>
            <consortium name="The Broad Institute Genomics Platform"/>
            <consortium name="The Broad Institute Genome Sequencing Center for Infectious Disease"/>
            <person name="Wu L."/>
            <person name="Ma J."/>
        </authorList>
    </citation>
    <scope>NUCLEOTIDE SEQUENCE [LARGE SCALE GENOMIC DNA]</scope>
    <source>
        <strain evidence="5">CCM 8897</strain>
    </source>
</reference>
<name>A0ABW1UMM7_9LACO</name>
<keyword evidence="5" id="KW-1185">Reference proteome</keyword>
<dbReference type="EMBL" id="JBHSSM010000016">
    <property type="protein sequence ID" value="MFC6315214.1"/>
    <property type="molecule type" value="Genomic_DNA"/>
</dbReference>
<feature type="region of interest" description="Disordered" evidence="2">
    <location>
        <begin position="241"/>
        <end position="269"/>
    </location>
</feature>
<organism evidence="4 5">
    <name type="scientific">Lapidilactobacillus achengensis</name>
    <dbReference type="NCBI Taxonomy" id="2486000"/>
    <lineage>
        <taxon>Bacteria</taxon>
        <taxon>Bacillati</taxon>
        <taxon>Bacillota</taxon>
        <taxon>Bacilli</taxon>
        <taxon>Lactobacillales</taxon>
        <taxon>Lactobacillaceae</taxon>
        <taxon>Lapidilactobacillus</taxon>
    </lineage>
</organism>
<feature type="coiled-coil region" evidence="1">
    <location>
        <begin position="9"/>
        <end position="107"/>
    </location>
</feature>
<protein>
    <submittedName>
        <fullName evidence="4">DUF4041 domain-containing protein</fullName>
    </submittedName>
</protein>